<evidence type="ECO:0000313" key="3">
    <source>
        <dbReference type="Proteomes" id="UP000235589"/>
    </source>
</evidence>
<dbReference type="NCBIfam" id="NF004078">
    <property type="entry name" value="PRK05583.1"/>
    <property type="match status" value="1"/>
</dbReference>
<keyword evidence="2" id="KW-0689">Ribosomal protein</keyword>
<dbReference type="Proteomes" id="UP000235589">
    <property type="component" value="Chromosome"/>
</dbReference>
<accession>A0A2K9P434</accession>
<dbReference type="Pfam" id="PF01248">
    <property type="entry name" value="Ribosomal_L7Ae"/>
    <property type="match status" value="1"/>
</dbReference>
<name>A0A2K9P434_9FIRM</name>
<dbReference type="KEGG" id="mpec:B9O19_01874"/>
<dbReference type="EMBL" id="CP020991">
    <property type="protein sequence ID" value="AUO20023.1"/>
    <property type="molecule type" value="Genomic_DNA"/>
</dbReference>
<dbReference type="AlphaFoldDB" id="A0A2K9P434"/>
<gene>
    <name evidence="2" type="ORF">B9O19_01874</name>
</gene>
<reference evidence="2 3" key="1">
    <citation type="submission" date="2017-04" db="EMBL/GenBank/DDBJ databases">
        <title>Monoglobus pectinilyticus 14 draft genome.</title>
        <authorList>
            <person name="Kim C."/>
            <person name="Rosendale D.I."/>
            <person name="Kelly W.J."/>
            <person name="Tannock G.W."/>
            <person name="Patchett M.L."/>
            <person name="Jordens J.Z."/>
        </authorList>
    </citation>
    <scope>NUCLEOTIDE SEQUENCE [LARGE SCALE GENOMIC DNA]</scope>
    <source>
        <strain evidence="2 3">14</strain>
    </source>
</reference>
<keyword evidence="2" id="KW-0687">Ribonucleoprotein</keyword>
<protein>
    <submittedName>
        <fullName evidence="2">50S ribosomal protein L7ae</fullName>
    </submittedName>
</protein>
<proteinExistence type="predicted"/>
<organism evidence="2 3">
    <name type="scientific">Monoglobus pectinilyticus</name>
    <dbReference type="NCBI Taxonomy" id="1981510"/>
    <lineage>
        <taxon>Bacteria</taxon>
        <taxon>Bacillati</taxon>
        <taxon>Bacillota</taxon>
        <taxon>Clostridia</taxon>
        <taxon>Monoglobales</taxon>
        <taxon>Monoglobaceae</taxon>
        <taxon>Monoglobus</taxon>
    </lineage>
</organism>
<dbReference type="SUPFAM" id="SSF55315">
    <property type="entry name" value="L30e-like"/>
    <property type="match status" value="1"/>
</dbReference>
<dbReference type="InterPro" id="IPR029064">
    <property type="entry name" value="Ribosomal_eL30-like_sf"/>
</dbReference>
<dbReference type="RefSeq" id="WP_102366174.1">
    <property type="nucleotide sequence ID" value="NZ_CP020991.1"/>
</dbReference>
<dbReference type="InterPro" id="IPR004038">
    <property type="entry name" value="Ribosomal_eL8/eL30/eS12/Gad45"/>
</dbReference>
<dbReference type="GO" id="GO:0005840">
    <property type="term" value="C:ribosome"/>
    <property type="evidence" value="ECO:0007669"/>
    <property type="project" value="UniProtKB-KW"/>
</dbReference>
<keyword evidence="3" id="KW-1185">Reference proteome</keyword>
<sequence>MSDEKLLRFIGLAMKAGKLMLGDGRAVESIRAGKAKLVLISKDASDNTKKKYRNMCEYRNLKLLDIFSDRNEFGQCIGRDFAVVAAVEDDGFAKRIVELAERVDE</sequence>
<evidence type="ECO:0000313" key="2">
    <source>
        <dbReference type="EMBL" id="AUO20023.1"/>
    </source>
</evidence>
<dbReference type="GeneID" id="98063253"/>
<feature type="domain" description="Ribosomal protein eL8/eL30/eS12/Gadd45" evidence="1">
    <location>
        <begin position="8"/>
        <end position="93"/>
    </location>
</feature>
<dbReference type="OrthoDB" id="9794863at2"/>
<evidence type="ECO:0000259" key="1">
    <source>
        <dbReference type="Pfam" id="PF01248"/>
    </source>
</evidence>
<dbReference type="Gene3D" id="3.30.1330.30">
    <property type="match status" value="1"/>
</dbReference>